<name>A0A101LZF2_PICGL</name>
<protein>
    <submittedName>
        <fullName evidence="1">Uncharacterized protein</fullName>
    </submittedName>
</protein>
<proteinExistence type="predicted"/>
<geneLocation type="mitochondrion" evidence="1"/>
<comment type="caution">
    <text evidence="1">The sequence shown here is derived from an EMBL/GenBank/DDBJ whole genome shotgun (WGS) entry which is preliminary data.</text>
</comment>
<accession>A0A101LZF2</accession>
<organism evidence="1">
    <name type="scientific">Picea glauca</name>
    <name type="common">White spruce</name>
    <name type="synonym">Pinus glauca</name>
    <dbReference type="NCBI Taxonomy" id="3330"/>
    <lineage>
        <taxon>Eukaryota</taxon>
        <taxon>Viridiplantae</taxon>
        <taxon>Streptophyta</taxon>
        <taxon>Embryophyta</taxon>
        <taxon>Tracheophyta</taxon>
        <taxon>Spermatophyta</taxon>
        <taxon>Pinopsida</taxon>
        <taxon>Pinidae</taxon>
        <taxon>Conifers I</taxon>
        <taxon>Pinales</taxon>
        <taxon>Pinaceae</taxon>
        <taxon>Picea</taxon>
    </lineage>
</organism>
<keyword evidence="1" id="KW-0496">Mitochondrion</keyword>
<sequence>MKRESLSTRALIRFLKEVSKLVFLETEPYSSGCFRGDELEHQSSLGYDVMIMESTSIHIKLMIRVSP</sequence>
<gene>
    <name evidence="1" type="ORF">ABT39_MTgene5158</name>
</gene>
<evidence type="ECO:0000313" key="1">
    <source>
        <dbReference type="EMBL" id="KUM48162.1"/>
    </source>
</evidence>
<dbReference type="AlphaFoldDB" id="A0A101LZF2"/>
<dbReference type="EMBL" id="LKAM01000006">
    <property type="protein sequence ID" value="KUM48162.1"/>
    <property type="molecule type" value="Genomic_DNA"/>
</dbReference>
<reference evidence="1" key="1">
    <citation type="journal article" date="2015" name="Genome Biol. Evol.">
        <title>Organellar Genomes of White Spruce (Picea glauca): Assembly and Annotation.</title>
        <authorList>
            <person name="Jackman S.D."/>
            <person name="Warren R.L."/>
            <person name="Gibb E.A."/>
            <person name="Vandervalk B.P."/>
            <person name="Mohamadi H."/>
            <person name="Chu J."/>
            <person name="Raymond A."/>
            <person name="Pleasance S."/>
            <person name="Coope R."/>
            <person name="Wildung M.R."/>
            <person name="Ritland C.E."/>
            <person name="Bousquet J."/>
            <person name="Jones S.J."/>
            <person name="Bohlmann J."/>
            <person name="Birol I."/>
        </authorList>
    </citation>
    <scope>NUCLEOTIDE SEQUENCE [LARGE SCALE GENOMIC DNA]</scope>
    <source>
        <tissue evidence="1">Flushing bud</tissue>
    </source>
</reference>